<dbReference type="Proteomes" id="UP001344888">
    <property type="component" value="Unassembled WGS sequence"/>
</dbReference>
<sequence>MKIVILAEKPSQAKAYAEAFEVASREGTHITLKPSNTFPEGAIITWGIGHLVSLKMPNEYKEEWKTWNLKHLPIFPEEFAYKVDDSKKAQFNAVKKLFKEADLLINACDVDREGSNIFYSIYDMVGVKKPVKRLWINSLEADEVRKGFANLQSNEKDLLMYQEAKGRQISDWLVGMNASQLYSLLLQEKGLRIALSVGRVQSPLCYLIYQRQKEIANFVSKPFFELIGEFKAANGIYKGKAKNIKFDTLEQLHTLLAEKAAVLNSEIPGVISSVEKVEKRTKSPKLHSLSTLQTVANKKWKYSPAKVLEVMQSLYEKKIVTYPRTDTNFITENEFAYLVTNLDAYQKLASVEFEGNIVANKRYVDNAKVQEHYASVTR</sequence>
<organism evidence="8 9">
    <name type="scientific">Metasolibacillus meyeri</name>
    <dbReference type="NCBI Taxonomy" id="1071052"/>
    <lineage>
        <taxon>Bacteria</taxon>
        <taxon>Bacillati</taxon>
        <taxon>Bacillota</taxon>
        <taxon>Bacilli</taxon>
        <taxon>Bacillales</taxon>
        <taxon>Caryophanaceae</taxon>
        <taxon>Metasolibacillus</taxon>
    </lineage>
</organism>
<dbReference type="GO" id="GO:0003677">
    <property type="term" value="F:DNA binding"/>
    <property type="evidence" value="ECO:0007669"/>
    <property type="project" value="InterPro"/>
</dbReference>
<evidence type="ECO:0000256" key="4">
    <source>
        <dbReference type="ARBA" id="ARBA00032235"/>
    </source>
</evidence>
<dbReference type="SMART" id="SM00436">
    <property type="entry name" value="TOP1Bc"/>
    <property type="match status" value="1"/>
</dbReference>
<name>A0AAW9NJI4_9BACL</name>
<dbReference type="Gene3D" id="1.10.460.10">
    <property type="entry name" value="Topoisomerase I, domain 2"/>
    <property type="match status" value="1"/>
</dbReference>
<dbReference type="AlphaFoldDB" id="A0AAW9NJI4"/>
<dbReference type="GO" id="GO:0043597">
    <property type="term" value="C:cytoplasmic replication fork"/>
    <property type="evidence" value="ECO:0007669"/>
    <property type="project" value="TreeGrafter"/>
</dbReference>
<dbReference type="Pfam" id="PF01131">
    <property type="entry name" value="Topoisom_bac"/>
    <property type="match status" value="1"/>
</dbReference>
<dbReference type="Gene3D" id="2.70.20.10">
    <property type="entry name" value="Topoisomerase I, domain 3"/>
    <property type="match status" value="1"/>
</dbReference>
<dbReference type="GO" id="GO:0006265">
    <property type="term" value="P:DNA topological change"/>
    <property type="evidence" value="ECO:0007669"/>
    <property type="project" value="InterPro"/>
</dbReference>
<dbReference type="PROSITE" id="PS00396">
    <property type="entry name" value="TOPO_IA_1"/>
    <property type="match status" value="1"/>
</dbReference>
<dbReference type="EMBL" id="JARSFG010000003">
    <property type="protein sequence ID" value="MEC1177247.1"/>
    <property type="molecule type" value="Genomic_DNA"/>
</dbReference>
<dbReference type="InterPro" id="IPR013824">
    <property type="entry name" value="Topo_IA_cen_sub1"/>
</dbReference>
<keyword evidence="9" id="KW-1185">Reference proteome</keyword>
<dbReference type="InterPro" id="IPR034144">
    <property type="entry name" value="TOPRIM_TopoIII"/>
</dbReference>
<dbReference type="RefSeq" id="WP_326121517.1">
    <property type="nucleotide sequence ID" value="NZ_JARSFG010000003.1"/>
</dbReference>
<feature type="domain" description="Toprim" evidence="6">
    <location>
        <begin position="2"/>
        <end position="140"/>
    </location>
</feature>
<proteinExistence type="predicted"/>
<dbReference type="InterPro" id="IPR000380">
    <property type="entry name" value="Topo_IA"/>
</dbReference>
<dbReference type="Gene3D" id="1.10.290.10">
    <property type="entry name" value="Topoisomerase I, domain 4"/>
    <property type="match status" value="1"/>
</dbReference>
<dbReference type="CDD" id="cd03362">
    <property type="entry name" value="TOPRIM_TopoIA_TopoIII"/>
    <property type="match status" value="1"/>
</dbReference>
<reference evidence="8 9" key="1">
    <citation type="submission" date="2023-03" db="EMBL/GenBank/DDBJ databases">
        <title>Bacillus Genome Sequencing.</title>
        <authorList>
            <person name="Dunlap C."/>
        </authorList>
    </citation>
    <scope>NUCLEOTIDE SEQUENCE [LARGE SCALE GENOMIC DNA]</scope>
    <source>
        <strain evidence="8 9">B-59205</strain>
    </source>
</reference>
<dbReference type="PANTHER" id="PTHR11390">
    <property type="entry name" value="PROKARYOTIC DNA TOPOISOMERASE"/>
    <property type="match status" value="1"/>
</dbReference>
<evidence type="ECO:0000313" key="8">
    <source>
        <dbReference type="EMBL" id="MEC1177247.1"/>
    </source>
</evidence>
<dbReference type="Pfam" id="PF01751">
    <property type="entry name" value="Toprim"/>
    <property type="match status" value="1"/>
</dbReference>
<dbReference type="InterPro" id="IPR013826">
    <property type="entry name" value="Topo_IA_cen_sub3"/>
</dbReference>
<dbReference type="InterPro" id="IPR013497">
    <property type="entry name" value="Topo_IA_cen"/>
</dbReference>
<dbReference type="InterPro" id="IPR003601">
    <property type="entry name" value="Topo_IA_2"/>
</dbReference>
<evidence type="ECO:0000256" key="1">
    <source>
        <dbReference type="ARBA" id="ARBA00023235"/>
    </source>
</evidence>
<dbReference type="PRINTS" id="PR00417">
    <property type="entry name" value="PRTPISMRASEI"/>
</dbReference>
<dbReference type="Gene3D" id="3.40.50.140">
    <property type="match status" value="1"/>
</dbReference>
<dbReference type="InterPro" id="IPR013825">
    <property type="entry name" value="Topo_IA_cen_sub2"/>
</dbReference>
<dbReference type="GO" id="GO:0003917">
    <property type="term" value="F:DNA topoisomerase type I (single strand cut, ATP-independent) activity"/>
    <property type="evidence" value="ECO:0007669"/>
    <property type="project" value="InterPro"/>
</dbReference>
<accession>A0AAW9NJI4</accession>
<dbReference type="PROSITE" id="PS50880">
    <property type="entry name" value="TOPRIM"/>
    <property type="match status" value="1"/>
</dbReference>
<gene>
    <name evidence="8" type="ORF">P9B03_02020</name>
</gene>
<evidence type="ECO:0000256" key="2">
    <source>
        <dbReference type="ARBA" id="ARBA00030003"/>
    </source>
</evidence>
<evidence type="ECO:0000259" key="7">
    <source>
        <dbReference type="PROSITE" id="PS52039"/>
    </source>
</evidence>
<dbReference type="SMART" id="SM00493">
    <property type="entry name" value="TOPRIM"/>
    <property type="match status" value="1"/>
</dbReference>
<evidence type="ECO:0000259" key="6">
    <source>
        <dbReference type="PROSITE" id="PS50880"/>
    </source>
</evidence>
<evidence type="ECO:0000313" key="9">
    <source>
        <dbReference type="Proteomes" id="UP001344888"/>
    </source>
</evidence>
<dbReference type="GO" id="GO:0006310">
    <property type="term" value="P:DNA recombination"/>
    <property type="evidence" value="ECO:0007669"/>
    <property type="project" value="TreeGrafter"/>
</dbReference>
<evidence type="ECO:0000256" key="3">
    <source>
        <dbReference type="ARBA" id="ARBA00031985"/>
    </source>
</evidence>
<protein>
    <recommendedName>
        <fullName evidence="5">Omega-protein</fullName>
    </recommendedName>
    <alternativeName>
        <fullName evidence="4">Relaxing enzyme</fullName>
    </alternativeName>
    <alternativeName>
        <fullName evidence="2">Swivelase</fullName>
    </alternativeName>
    <alternativeName>
        <fullName evidence="3">Untwisting enzyme</fullName>
    </alternativeName>
</protein>
<comment type="caution">
    <text evidence="8">The sequence shown here is derived from an EMBL/GenBank/DDBJ whole genome shotgun (WGS) entry which is preliminary data.</text>
</comment>
<dbReference type="PROSITE" id="PS52039">
    <property type="entry name" value="TOPO_IA_2"/>
    <property type="match status" value="1"/>
</dbReference>
<dbReference type="SUPFAM" id="SSF56712">
    <property type="entry name" value="Prokaryotic type I DNA topoisomerase"/>
    <property type="match status" value="1"/>
</dbReference>
<dbReference type="InterPro" id="IPR023405">
    <property type="entry name" value="Topo_IA_core_domain"/>
</dbReference>
<evidence type="ECO:0000256" key="5">
    <source>
        <dbReference type="ARBA" id="ARBA00032877"/>
    </source>
</evidence>
<feature type="domain" description="Topo IA-type catalytic" evidence="7">
    <location>
        <begin position="157"/>
        <end position="378"/>
    </location>
</feature>
<keyword evidence="1 8" id="KW-0413">Isomerase</keyword>
<dbReference type="PANTHER" id="PTHR11390:SF21">
    <property type="entry name" value="DNA TOPOISOMERASE 3-ALPHA"/>
    <property type="match status" value="1"/>
</dbReference>
<dbReference type="InterPro" id="IPR006171">
    <property type="entry name" value="TOPRIM_dom"/>
</dbReference>
<dbReference type="InterPro" id="IPR023406">
    <property type="entry name" value="Topo_IA_AS"/>
</dbReference>
<dbReference type="GO" id="GO:0006281">
    <property type="term" value="P:DNA repair"/>
    <property type="evidence" value="ECO:0007669"/>
    <property type="project" value="TreeGrafter"/>
</dbReference>